<dbReference type="Proteomes" id="UP000095087">
    <property type="component" value="Unassembled WGS sequence"/>
</dbReference>
<dbReference type="PROSITE" id="PS51645">
    <property type="entry name" value="PHR_CRY_ALPHA_BETA"/>
    <property type="match status" value="1"/>
</dbReference>
<accession>A0A1E2RVS6</accession>
<dbReference type="InterPro" id="IPR036155">
    <property type="entry name" value="Crypto/Photolyase_N_sf"/>
</dbReference>
<keyword evidence="4" id="KW-1185">Reference proteome</keyword>
<evidence type="ECO:0000313" key="4">
    <source>
        <dbReference type="Proteomes" id="UP000095087"/>
    </source>
</evidence>
<gene>
    <name evidence="3" type="ORF">A7A08_02877</name>
</gene>
<evidence type="ECO:0000313" key="3">
    <source>
        <dbReference type="EMBL" id="ODA66230.1"/>
    </source>
</evidence>
<feature type="compositionally biased region" description="Polar residues" evidence="1">
    <location>
        <begin position="146"/>
        <end position="164"/>
    </location>
</feature>
<sequence>MADEKRPVVMWFRRDLRLSDNPALSAAAKADGPLLPLFILDDDAPGHFRLGGASRWWLHGSLESLGKSLDGHLILRRGKTAEILEEVLDETEASAIHTAAAYEPYERDLEDAVEKLCSDRSVGFERHEGRLLNAPDAVRTNDGDPYQSSPPTGKQPSESISATSCAHRASRISPRRSRTIWTTGSSARPNPTGREACARLGRPARIPPRRPSPISSTTSCSITKSFAGVSTATRAPVFHPISISAR</sequence>
<feature type="region of interest" description="Disordered" evidence="1">
    <location>
        <begin position="131"/>
        <end position="219"/>
    </location>
</feature>
<reference evidence="3 4" key="1">
    <citation type="submission" date="2016-07" db="EMBL/GenBank/DDBJ databases">
        <title>Draft genome sequence of Methyloligella halotolerans C2T (VKM B-2706T=CCUG 61687T=DSM 25045T), a halotolerant polyhydroxybutyrate accumulating methylotroph.</title>
        <authorList>
            <person name="Vasilenko O.V."/>
            <person name="Doronina N.V."/>
            <person name="Poroshina M.N."/>
            <person name="Tarlachkov S.V."/>
            <person name="Trotsenko Y.A."/>
        </authorList>
    </citation>
    <scope>NUCLEOTIDE SEQUENCE [LARGE SCALE GENOMIC DNA]</scope>
    <source>
        <strain evidence="3 4">VKM B-2706</strain>
    </source>
</reference>
<dbReference type="AlphaFoldDB" id="A0A1E2RVS6"/>
<dbReference type="GO" id="GO:0032922">
    <property type="term" value="P:circadian regulation of gene expression"/>
    <property type="evidence" value="ECO:0007669"/>
    <property type="project" value="TreeGrafter"/>
</dbReference>
<dbReference type="GO" id="GO:0003677">
    <property type="term" value="F:DNA binding"/>
    <property type="evidence" value="ECO:0007669"/>
    <property type="project" value="TreeGrafter"/>
</dbReference>
<dbReference type="PATRIC" id="fig|1177755.3.peg.2899"/>
<dbReference type="GO" id="GO:0071949">
    <property type="term" value="F:FAD binding"/>
    <property type="evidence" value="ECO:0007669"/>
    <property type="project" value="TreeGrafter"/>
</dbReference>
<dbReference type="STRING" id="1177755.A7A08_02877"/>
<protein>
    <submittedName>
        <fullName evidence="3">Deoxyribodipyrimidine photo-lyase</fullName>
        <ecNumber evidence="3">4.1.99.3</ecNumber>
    </submittedName>
</protein>
<evidence type="ECO:0000259" key="2">
    <source>
        <dbReference type="PROSITE" id="PS51645"/>
    </source>
</evidence>
<dbReference type="GO" id="GO:0043153">
    <property type="term" value="P:entrainment of circadian clock by photoperiod"/>
    <property type="evidence" value="ECO:0007669"/>
    <property type="project" value="TreeGrafter"/>
</dbReference>
<dbReference type="GO" id="GO:0003904">
    <property type="term" value="F:deoxyribodipyrimidine photo-lyase activity"/>
    <property type="evidence" value="ECO:0007669"/>
    <property type="project" value="UniProtKB-EC"/>
</dbReference>
<dbReference type="PANTHER" id="PTHR11455:SF18">
    <property type="entry name" value="SI:CH1073-390K14.1"/>
    <property type="match status" value="1"/>
</dbReference>
<feature type="compositionally biased region" description="Polar residues" evidence="1">
    <location>
        <begin position="179"/>
        <end position="189"/>
    </location>
</feature>
<proteinExistence type="predicted"/>
<dbReference type="EC" id="4.1.99.3" evidence="3"/>
<comment type="caution">
    <text evidence="3">The sequence shown here is derived from an EMBL/GenBank/DDBJ whole genome shotgun (WGS) entry which is preliminary data.</text>
</comment>
<dbReference type="InterPro" id="IPR002081">
    <property type="entry name" value="Cryptochrome/DNA_photolyase_1"/>
</dbReference>
<dbReference type="GO" id="GO:0005737">
    <property type="term" value="C:cytoplasm"/>
    <property type="evidence" value="ECO:0007669"/>
    <property type="project" value="TreeGrafter"/>
</dbReference>
<feature type="compositionally biased region" description="Basic residues" evidence="1">
    <location>
        <begin position="168"/>
        <end position="178"/>
    </location>
</feature>
<dbReference type="InterPro" id="IPR014729">
    <property type="entry name" value="Rossmann-like_a/b/a_fold"/>
</dbReference>
<dbReference type="RefSeq" id="WP_342586693.1">
    <property type="nucleotide sequence ID" value="NZ_MASI01000009.1"/>
</dbReference>
<organism evidence="3 4">
    <name type="scientific">Methyloligella halotolerans</name>
    <dbReference type="NCBI Taxonomy" id="1177755"/>
    <lineage>
        <taxon>Bacteria</taxon>
        <taxon>Pseudomonadati</taxon>
        <taxon>Pseudomonadota</taxon>
        <taxon>Alphaproteobacteria</taxon>
        <taxon>Hyphomicrobiales</taxon>
        <taxon>Hyphomicrobiaceae</taxon>
        <taxon>Methyloligella</taxon>
    </lineage>
</organism>
<dbReference type="SUPFAM" id="SSF52425">
    <property type="entry name" value="Cryptochrome/photolyase, N-terminal domain"/>
    <property type="match status" value="1"/>
</dbReference>
<dbReference type="Pfam" id="PF00875">
    <property type="entry name" value="DNA_photolyase"/>
    <property type="match status" value="1"/>
</dbReference>
<dbReference type="PANTHER" id="PTHR11455">
    <property type="entry name" value="CRYPTOCHROME"/>
    <property type="match status" value="1"/>
</dbReference>
<feature type="domain" description="Photolyase/cryptochrome alpha/beta" evidence="2">
    <location>
        <begin position="6"/>
        <end position="132"/>
    </location>
</feature>
<name>A0A1E2RVS6_9HYPH</name>
<dbReference type="InterPro" id="IPR006050">
    <property type="entry name" value="DNA_photolyase_N"/>
</dbReference>
<dbReference type="Gene3D" id="3.40.50.620">
    <property type="entry name" value="HUPs"/>
    <property type="match status" value="1"/>
</dbReference>
<keyword evidence="3" id="KW-0456">Lyase</keyword>
<evidence type="ECO:0000256" key="1">
    <source>
        <dbReference type="SAM" id="MobiDB-lite"/>
    </source>
</evidence>
<dbReference type="EMBL" id="MASI01000009">
    <property type="protein sequence ID" value="ODA66230.1"/>
    <property type="molecule type" value="Genomic_DNA"/>
</dbReference>